<dbReference type="Gene3D" id="1.20.970.10">
    <property type="entry name" value="Transferase, Pyrimidine Nucleoside Phosphorylase, Chain C"/>
    <property type="match status" value="1"/>
</dbReference>
<evidence type="ECO:0000256" key="6">
    <source>
        <dbReference type="ARBA" id="ARBA00011889"/>
    </source>
</evidence>
<organism evidence="15 16">
    <name type="scientific">Bacillus inaquosorum</name>
    <dbReference type="NCBI Taxonomy" id="483913"/>
    <lineage>
        <taxon>Bacteria</taxon>
        <taxon>Bacillati</taxon>
        <taxon>Bacillota</taxon>
        <taxon>Bacilli</taxon>
        <taxon>Bacillales</taxon>
        <taxon>Bacillaceae</taxon>
        <taxon>Bacillus</taxon>
    </lineage>
</organism>
<evidence type="ECO:0000256" key="12">
    <source>
        <dbReference type="ARBA" id="ARBA00048453"/>
    </source>
</evidence>
<comment type="similarity">
    <text evidence="4">Belongs to the thymidine/pyrimidine-nucleoside phosphorylase family.</text>
</comment>
<keyword evidence="10" id="KW-0479">Metal-binding</keyword>
<dbReference type="GO" id="GO:0006206">
    <property type="term" value="P:pyrimidine nucleobase metabolic process"/>
    <property type="evidence" value="ECO:0007669"/>
    <property type="project" value="InterPro"/>
</dbReference>
<dbReference type="InterPro" id="IPR036566">
    <property type="entry name" value="PYNP-like_C_sf"/>
</dbReference>
<evidence type="ECO:0000256" key="4">
    <source>
        <dbReference type="ARBA" id="ARBA00006915"/>
    </source>
</evidence>
<dbReference type="EMBL" id="JALAXJ010000017">
    <property type="protein sequence ID" value="MCY9230832.1"/>
    <property type="molecule type" value="Genomic_DNA"/>
</dbReference>
<dbReference type="RefSeq" id="WP_060399867.1">
    <property type="nucleotide sequence ID" value="NZ_CP080644.1"/>
</dbReference>
<dbReference type="AlphaFoldDB" id="A0A9Q4EU56"/>
<accession>A0A9Q4EU56</accession>
<dbReference type="InterPro" id="IPR035902">
    <property type="entry name" value="Nuc_phospho_transferase"/>
</dbReference>
<dbReference type="InterPro" id="IPR017459">
    <property type="entry name" value="Glycosyl_Trfase_fam3_N_dom"/>
</dbReference>
<dbReference type="FunFam" id="3.90.1170.30:FF:000002">
    <property type="entry name" value="Pyrimidine-nucleoside phosphorylase"/>
    <property type="match status" value="1"/>
</dbReference>
<dbReference type="NCBIfam" id="NF004490">
    <property type="entry name" value="PRK05820.1"/>
    <property type="match status" value="1"/>
</dbReference>
<dbReference type="GO" id="GO:0005829">
    <property type="term" value="C:cytosol"/>
    <property type="evidence" value="ECO:0007669"/>
    <property type="project" value="TreeGrafter"/>
</dbReference>
<dbReference type="NCBIfam" id="NF004747">
    <property type="entry name" value="PRK06078.1"/>
    <property type="match status" value="1"/>
</dbReference>
<keyword evidence="8 15" id="KW-0328">Glycosyltransferase</keyword>
<evidence type="ECO:0000256" key="7">
    <source>
        <dbReference type="ARBA" id="ARBA00014680"/>
    </source>
</evidence>
<gene>
    <name evidence="15" type="ORF">MOE99_16030</name>
</gene>
<dbReference type="PANTHER" id="PTHR10515:SF0">
    <property type="entry name" value="THYMIDINE PHOSPHORYLASE"/>
    <property type="match status" value="1"/>
</dbReference>
<comment type="cofactor">
    <cofactor evidence="2">
        <name>K(+)</name>
        <dbReference type="ChEBI" id="CHEBI:29103"/>
    </cofactor>
</comment>
<comment type="subunit">
    <text evidence="5">Homodimer.</text>
</comment>
<dbReference type="SMART" id="SM00941">
    <property type="entry name" value="PYNP_C"/>
    <property type="match status" value="1"/>
</dbReference>
<dbReference type="InterPro" id="IPR000053">
    <property type="entry name" value="Thymidine/pyrmidine_PPase"/>
</dbReference>
<proteinExistence type="inferred from homology"/>
<dbReference type="SUPFAM" id="SSF52418">
    <property type="entry name" value="Nucleoside phosphorylase/phosphoribosyltransferase catalytic domain"/>
    <property type="match status" value="1"/>
</dbReference>
<comment type="catalytic activity">
    <reaction evidence="13">
        <text>thymidine + phosphate = 2-deoxy-alpha-D-ribose 1-phosphate + thymine</text>
        <dbReference type="Rhea" id="RHEA:16037"/>
        <dbReference type="ChEBI" id="CHEBI:17748"/>
        <dbReference type="ChEBI" id="CHEBI:17821"/>
        <dbReference type="ChEBI" id="CHEBI:43474"/>
        <dbReference type="ChEBI" id="CHEBI:57259"/>
        <dbReference type="EC" id="2.4.2.2"/>
    </reaction>
</comment>
<dbReference type="InterPro" id="IPR017872">
    <property type="entry name" value="Pyrmidine_PPase_CS"/>
</dbReference>
<sequence>MRMVDIIIKKQNGKELTTEEIQFFVNGYTDGSIPDYQASALAMAIFFQDMSDRERADLTMAMVNSGETIDLSAIEGIKVDKHSTGGVGDTTTLVLAPLVAALDVPVAKMSGRGLGHTGGTIDKLEAIDGFHVELTKDEFIKLVNRDKVAVIGQSGNLTPADKKLYALRDVTGTVNSIPLIASSIMSKKIAAGADAIVLDVKTGAGAFMKTEEDAAELAKAMVRIGNNVGRQTMAVISDMSQPLGFAIGNALEVKEAIDTLKGEGPEDLHELVLTLGSQMVVLAKKANTLDEARAKLEEVMKNGKALEKFKDFLKNQGGDSSIVDDPSKLPQAAYQIDVPAKEAGVVSEIVADEIGVAAMLLGAGRATKEDEIDLAVGIMLRKKVGDKVEKGEPLVTLYANRENVDEVIAKVYDNIRIAAEAKAPKLIHTLITE</sequence>
<dbReference type="InterPro" id="IPR036320">
    <property type="entry name" value="Glycosyl_Trfase_fam3_N_dom_sf"/>
</dbReference>
<evidence type="ECO:0000256" key="9">
    <source>
        <dbReference type="ARBA" id="ARBA00022679"/>
    </source>
</evidence>
<evidence type="ECO:0000256" key="1">
    <source>
        <dbReference type="ARBA" id="ARBA00001066"/>
    </source>
</evidence>
<name>A0A9Q4EU56_9BACI</name>
<dbReference type="PIRSF" id="PIRSF000478">
    <property type="entry name" value="TP_PyNP"/>
    <property type="match status" value="1"/>
</dbReference>
<dbReference type="SUPFAM" id="SSF47648">
    <property type="entry name" value="Nucleoside phosphorylase/phosphoribosyltransferase N-terminal domain"/>
    <property type="match status" value="1"/>
</dbReference>
<keyword evidence="11" id="KW-0630">Potassium</keyword>
<dbReference type="SUPFAM" id="SSF54680">
    <property type="entry name" value="Pyrimidine nucleoside phosphorylase C-terminal domain"/>
    <property type="match status" value="1"/>
</dbReference>
<dbReference type="PANTHER" id="PTHR10515">
    <property type="entry name" value="THYMIDINE PHOSPHORYLASE"/>
    <property type="match status" value="1"/>
</dbReference>
<dbReference type="GO" id="GO:0004645">
    <property type="term" value="F:1,4-alpha-oligoglucan phosphorylase activity"/>
    <property type="evidence" value="ECO:0007669"/>
    <property type="project" value="InterPro"/>
</dbReference>
<dbReference type="FunFam" id="3.40.1030.10:FF:000003">
    <property type="entry name" value="Pyrimidine-nucleoside phosphorylase"/>
    <property type="match status" value="1"/>
</dbReference>
<evidence type="ECO:0000256" key="8">
    <source>
        <dbReference type="ARBA" id="ARBA00022676"/>
    </source>
</evidence>
<dbReference type="KEGG" id="biq:AN935_20050"/>
<dbReference type="FunFam" id="1.20.970.10:FF:000002">
    <property type="entry name" value="Pyrimidine-nucleoside phosphorylase"/>
    <property type="match status" value="1"/>
</dbReference>
<evidence type="ECO:0000256" key="10">
    <source>
        <dbReference type="ARBA" id="ARBA00022723"/>
    </source>
</evidence>
<reference evidence="15" key="1">
    <citation type="submission" date="2022-02" db="EMBL/GenBank/DDBJ databases">
        <title>Crop Bioprotection Bacillus Genome Sequencing.</title>
        <authorList>
            <person name="Dunlap C."/>
        </authorList>
    </citation>
    <scope>NUCLEOTIDE SEQUENCE</scope>
    <source>
        <strain evidence="15">T20C13</strain>
    </source>
</reference>
<evidence type="ECO:0000313" key="15">
    <source>
        <dbReference type="EMBL" id="MCY9230832.1"/>
    </source>
</evidence>
<dbReference type="GO" id="GO:0009032">
    <property type="term" value="F:thymidine phosphorylase activity"/>
    <property type="evidence" value="ECO:0007669"/>
    <property type="project" value="TreeGrafter"/>
</dbReference>
<keyword evidence="9 15" id="KW-0808">Transferase</keyword>
<comment type="caution">
    <text evidence="15">The sequence shown here is derived from an EMBL/GenBank/DDBJ whole genome shotgun (WGS) entry which is preliminary data.</text>
</comment>
<dbReference type="Pfam" id="PF00591">
    <property type="entry name" value="Glycos_transf_3"/>
    <property type="match status" value="1"/>
</dbReference>
<dbReference type="GO" id="GO:0046872">
    <property type="term" value="F:metal ion binding"/>
    <property type="evidence" value="ECO:0007669"/>
    <property type="project" value="UniProtKB-KW"/>
</dbReference>
<evidence type="ECO:0000256" key="3">
    <source>
        <dbReference type="ARBA" id="ARBA00003877"/>
    </source>
</evidence>
<evidence type="ECO:0000259" key="14">
    <source>
        <dbReference type="SMART" id="SM00941"/>
    </source>
</evidence>
<dbReference type="PROSITE" id="PS00647">
    <property type="entry name" value="THYMID_PHOSPHORYLASE"/>
    <property type="match status" value="1"/>
</dbReference>
<dbReference type="InterPro" id="IPR018090">
    <property type="entry name" value="Pyrmidine_PPas_bac/euk"/>
</dbReference>
<comment type="function">
    <text evidence="3">Catalyzes phosphorolysis of the pyrimidine nucleosides uridine, thymidine and 2'-deoxyuridine with the formation of the corresponding pyrimidine base and ribose-1-phosphate.</text>
</comment>
<evidence type="ECO:0000256" key="2">
    <source>
        <dbReference type="ARBA" id="ARBA00001958"/>
    </source>
</evidence>
<dbReference type="EC" id="2.4.2.2" evidence="6"/>
<evidence type="ECO:0000256" key="5">
    <source>
        <dbReference type="ARBA" id="ARBA00011738"/>
    </source>
</evidence>
<protein>
    <recommendedName>
        <fullName evidence="7">Pyrimidine-nucleoside phosphorylase</fullName>
        <ecNumber evidence="6">2.4.2.2</ecNumber>
    </recommendedName>
</protein>
<dbReference type="InterPro" id="IPR013102">
    <property type="entry name" value="PYNP_C"/>
</dbReference>
<evidence type="ECO:0000256" key="13">
    <source>
        <dbReference type="ARBA" id="ARBA00048525"/>
    </source>
</evidence>
<comment type="catalytic activity">
    <reaction evidence="12">
        <text>uridine + phosphate = alpha-D-ribose 1-phosphate + uracil</text>
        <dbReference type="Rhea" id="RHEA:24388"/>
        <dbReference type="ChEBI" id="CHEBI:16704"/>
        <dbReference type="ChEBI" id="CHEBI:17568"/>
        <dbReference type="ChEBI" id="CHEBI:43474"/>
        <dbReference type="ChEBI" id="CHEBI:57720"/>
        <dbReference type="EC" id="2.4.2.2"/>
    </reaction>
</comment>
<evidence type="ECO:0000313" key="16">
    <source>
        <dbReference type="Proteomes" id="UP001066278"/>
    </source>
</evidence>
<dbReference type="NCBIfam" id="TIGR02644">
    <property type="entry name" value="Y_phosphoryl"/>
    <property type="match status" value="1"/>
</dbReference>
<dbReference type="GeneID" id="76980473"/>
<dbReference type="Gene3D" id="3.40.1030.10">
    <property type="entry name" value="Nucleoside phosphorylase/phosphoribosyltransferase catalytic domain"/>
    <property type="match status" value="1"/>
</dbReference>
<evidence type="ECO:0000256" key="11">
    <source>
        <dbReference type="ARBA" id="ARBA00022958"/>
    </source>
</evidence>
<comment type="catalytic activity">
    <reaction evidence="1">
        <text>2'-deoxyuridine + phosphate = 2-deoxy-alpha-D-ribose 1-phosphate + uracil</text>
        <dbReference type="Rhea" id="RHEA:22824"/>
        <dbReference type="ChEBI" id="CHEBI:16450"/>
        <dbReference type="ChEBI" id="CHEBI:17568"/>
        <dbReference type="ChEBI" id="CHEBI:43474"/>
        <dbReference type="ChEBI" id="CHEBI:57259"/>
        <dbReference type="EC" id="2.4.2.2"/>
    </reaction>
</comment>
<dbReference type="Proteomes" id="UP001066278">
    <property type="component" value="Unassembled WGS sequence"/>
</dbReference>
<dbReference type="Pfam" id="PF07831">
    <property type="entry name" value="PYNP_C"/>
    <property type="match status" value="1"/>
</dbReference>
<dbReference type="Gene3D" id="3.90.1170.30">
    <property type="entry name" value="Pyrimidine nucleoside phosphorylase-like, C-terminal domain"/>
    <property type="match status" value="1"/>
</dbReference>
<feature type="domain" description="Pyrimidine nucleoside phosphorylase C-terminal" evidence="14">
    <location>
        <begin position="345"/>
        <end position="418"/>
    </location>
</feature>
<dbReference type="Pfam" id="PF02885">
    <property type="entry name" value="Glycos_trans_3N"/>
    <property type="match status" value="1"/>
</dbReference>
<dbReference type="InterPro" id="IPR000312">
    <property type="entry name" value="Glycosyl_Trfase_fam3"/>
</dbReference>
<dbReference type="GO" id="GO:0006213">
    <property type="term" value="P:pyrimidine nucleoside metabolic process"/>
    <property type="evidence" value="ECO:0007669"/>
    <property type="project" value="InterPro"/>
</dbReference>